<dbReference type="PROSITE" id="PS51000">
    <property type="entry name" value="HTH_DEOR_2"/>
    <property type="match status" value="1"/>
</dbReference>
<keyword evidence="2" id="KW-0238">DNA-binding</keyword>
<dbReference type="EMBL" id="BNBC01000050">
    <property type="protein sequence ID" value="GHF06686.1"/>
    <property type="molecule type" value="Genomic_DNA"/>
</dbReference>
<reference evidence="5" key="1">
    <citation type="journal article" date="2014" name="Int. J. Syst. Evol. Microbiol.">
        <title>Complete genome sequence of Corynebacterium casei LMG S-19264T (=DSM 44701T), isolated from a smear-ripened cheese.</title>
        <authorList>
            <consortium name="US DOE Joint Genome Institute (JGI-PGF)"/>
            <person name="Walter F."/>
            <person name="Albersmeier A."/>
            <person name="Kalinowski J."/>
            <person name="Ruckert C."/>
        </authorList>
    </citation>
    <scope>NUCLEOTIDE SEQUENCE</scope>
    <source>
        <strain evidence="5">JCM 3302</strain>
    </source>
</reference>
<dbReference type="InterPro" id="IPR046335">
    <property type="entry name" value="LacI/GalR-like_sensor"/>
</dbReference>
<dbReference type="InterPro" id="IPR011991">
    <property type="entry name" value="ArsR-like_HTH"/>
</dbReference>
<dbReference type="Pfam" id="PF08220">
    <property type="entry name" value="HTH_DeoR"/>
    <property type="match status" value="1"/>
</dbReference>
<dbReference type="InterPro" id="IPR028082">
    <property type="entry name" value="Peripla_BP_I"/>
</dbReference>
<dbReference type="AlphaFoldDB" id="A0A919AG40"/>
<dbReference type="PANTHER" id="PTHR30146:SF155">
    <property type="entry name" value="ALANINE RACEMASE"/>
    <property type="match status" value="1"/>
</dbReference>
<evidence type="ECO:0000256" key="2">
    <source>
        <dbReference type="ARBA" id="ARBA00023125"/>
    </source>
</evidence>
<dbReference type="InterPro" id="IPR036388">
    <property type="entry name" value="WH-like_DNA-bd_sf"/>
</dbReference>
<dbReference type="SUPFAM" id="SSF46785">
    <property type="entry name" value="Winged helix' DNA-binding domain"/>
    <property type="match status" value="1"/>
</dbReference>
<dbReference type="Gene3D" id="3.40.50.2300">
    <property type="match status" value="2"/>
</dbReference>
<dbReference type="Pfam" id="PF13377">
    <property type="entry name" value="Peripla_BP_3"/>
    <property type="match status" value="1"/>
</dbReference>
<dbReference type="GO" id="GO:0000976">
    <property type="term" value="F:transcription cis-regulatory region binding"/>
    <property type="evidence" value="ECO:0007669"/>
    <property type="project" value="TreeGrafter"/>
</dbReference>
<evidence type="ECO:0000256" key="3">
    <source>
        <dbReference type="ARBA" id="ARBA00023163"/>
    </source>
</evidence>
<feature type="domain" description="HTH deoR-type" evidence="4">
    <location>
        <begin position="5"/>
        <end position="60"/>
    </location>
</feature>
<evidence type="ECO:0000259" key="4">
    <source>
        <dbReference type="PROSITE" id="PS51000"/>
    </source>
</evidence>
<keyword evidence="3" id="KW-0804">Transcription</keyword>
<gene>
    <name evidence="5" type="primary">lacI</name>
    <name evidence="5" type="ORF">GCM10014715_73390</name>
</gene>
<dbReference type="PRINTS" id="PR00037">
    <property type="entry name" value="HTHLACR"/>
</dbReference>
<dbReference type="SMART" id="SM00420">
    <property type="entry name" value="HTH_DEOR"/>
    <property type="match status" value="1"/>
</dbReference>
<accession>A0A919AG40</accession>
<dbReference type="RefSeq" id="WP_229903983.1">
    <property type="nucleotide sequence ID" value="NZ_BNBC01000050.1"/>
</dbReference>
<evidence type="ECO:0000313" key="6">
    <source>
        <dbReference type="Proteomes" id="UP000641386"/>
    </source>
</evidence>
<proteinExistence type="predicted"/>
<protein>
    <submittedName>
        <fullName evidence="5">LacI family transcriptional regulator</fullName>
    </submittedName>
</protein>
<evidence type="ECO:0000256" key="1">
    <source>
        <dbReference type="ARBA" id="ARBA00023015"/>
    </source>
</evidence>
<dbReference type="PANTHER" id="PTHR30146">
    <property type="entry name" value="LACI-RELATED TRANSCRIPTIONAL REPRESSOR"/>
    <property type="match status" value="1"/>
</dbReference>
<keyword evidence="6" id="KW-1185">Reference proteome</keyword>
<comment type="caution">
    <text evidence="5">The sequence shown here is derived from an EMBL/GenBank/DDBJ whole genome shotgun (WGS) entry which is preliminary data.</text>
</comment>
<evidence type="ECO:0000313" key="5">
    <source>
        <dbReference type="EMBL" id="GHF06686.1"/>
    </source>
</evidence>
<keyword evidence="1" id="KW-0805">Transcription regulation</keyword>
<dbReference type="GO" id="GO:0003700">
    <property type="term" value="F:DNA-binding transcription factor activity"/>
    <property type="evidence" value="ECO:0007669"/>
    <property type="project" value="InterPro"/>
</dbReference>
<dbReference type="Gene3D" id="1.10.10.10">
    <property type="entry name" value="Winged helix-like DNA-binding domain superfamily/Winged helix DNA-binding domain"/>
    <property type="match status" value="1"/>
</dbReference>
<dbReference type="Proteomes" id="UP000641386">
    <property type="component" value="Unassembled WGS sequence"/>
</dbReference>
<dbReference type="InterPro" id="IPR001034">
    <property type="entry name" value="DeoR_HTH"/>
</dbReference>
<dbReference type="InterPro" id="IPR036390">
    <property type="entry name" value="WH_DNA-bd_sf"/>
</dbReference>
<name>A0A919AG40_9ACTN</name>
<dbReference type="SUPFAM" id="SSF53822">
    <property type="entry name" value="Periplasmic binding protein-like I"/>
    <property type="match status" value="1"/>
</dbReference>
<reference evidence="5" key="2">
    <citation type="submission" date="2020-09" db="EMBL/GenBank/DDBJ databases">
        <authorList>
            <person name="Sun Q."/>
            <person name="Ohkuma M."/>
        </authorList>
    </citation>
    <scope>NUCLEOTIDE SEQUENCE</scope>
    <source>
        <strain evidence="5">JCM 3302</strain>
    </source>
</reference>
<organism evidence="5 6">
    <name type="scientific">Streptomyces spiralis</name>
    <dbReference type="NCBI Taxonomy" id="66376"/>
    <lineage>
        <taxon>Bacteria</taxon>
        <taxon>Bacillati</taxon>
        <taxon>Actinomycetota</taxon>
        <taxon>Actinomycetes</taxon>
        <taxon>Kitasatosporales</taxon>
        <taxon>Streptomycetaceae</taxon>
        <taxon>Streptomyces</taxon>
    </lineage>
</organism>
<dbReference type="CDD" id="cd00090">
    <property type="entry name" value="HTH_ARSR"/>
    <property type="match status" value="1"/>
</dbReference>
<sequence length="355" mass="37527">MSIAADERRTRILEIVRKLGTVRVTDLATRLDLPAVTVRRDVAALAEAGLVRRSHGSVSGPDERTGAAADARTMGLIVPTVSHTVSQYFDEVIAGARAAASDAGAHLMLGISSYDPGADRTQAEQLLKSGAEGLMLTPNWLATTDPEDRLWLNELPVPTVLVERRAAAGTPAAELDSVSSDHHHGVLLALRHLAALGHDTVALAARRDTWTALQVRGGYAEGCETLGLRPRPVIDIDDPATAPESVTRQLAEAVDQGVRAALVHNDQDAIQLPALLRARGLSVPEDLALISYDDVFAALGAPPLTAVAPPKRAVGAAAVDLLLRRLRHGPDLPVHRLELLPELKVRASCGGTPAS</sequence>